<evidence type="ECO:0000313" key="5">
    <source>
        <dbReference type="Proteomes" id="UP000037712"/>
    </source>
</evidence>
<dbReference type="PANTHER" id="PTHR21660:SF1">
    <property type="entry name" value="ACYL-COENZYME A THIOESTERASE 13"/>
    <property type="match status" value="1"/>
</dbReference>
<dbReference type="CDD" id="cd03443">
    <property type="entry name" value="PaaI_thioesterase"/>
    <property type="match status" value="1"/>
</dbReference>
<dbReference type="InterPro" id="IPR006683">
    <property type="entry name" value="Thioestr_dom"/>
</dbReference>
<dbReference type="Pfam" id="PF03061">
    <property type="entry name" value="4HBT"/>
    <property type="match status" value="1"/>
</dbReference>
<keyword evidence="2" id="KW-0378">Hydrolase</keyword>
<gene>
    <name evidence="4" type="ORF">Z051_20900</name>
</gene>
<dbReference type="PATRIC" id="fig|1441923.3.peg.4553"/>
<comment type="similarity">
    <text evidence="1">Belongs to the thioesterase PaaI family.</text>
</comment>
<dbReference type="NCBIfam" id="TIGR00369">
    <property type="entry name" value="unchar_dom_1"/>
    <property type="match status" value="1"/>
</dbReference>
<accession>A0A0N0S0I9</accession>
<evidence type="ECO:0000256" key="2">
    <source>
        <dbReference type="ARBA" id="ARBA00022801"/>
    </source>
</evidence>
<dbReference type="InterPro" id="IPR039298">
    <property type="entry name" value="ACOT13"/>
</dbReference>
<evidence type="ECO:0000313" key="4">
    <source>
        <dbReference type="EMBL" id="KOS54320.1"/>
    </source>
</evidence>
<comment type="caution">
    <text evidence="4">The sequence shown here is derived from an EMBL/GenBank/DDBJ whole genome shotgun (WGS) entry which is preliminary data.</text>
</comment>
<dbReference type="InterPro" id="IPR029069">
    <property type="entry name" value="HotDog_dom_sf"/>
</dbReference>
<dbReference type="PANTHER" id="PTHR21660">
    <property type="entry name" value="THIOESTERASE SUPERFAMILY MEMBER-RELATED"/>
    <property type="match status" value="1"/>
</dbReference>
<dbReference type="InterPro" id="IPR003736">
    <property type="entry name" value="PAAI_dom"/>
</dbReference>
<proteinExistence type="inferred from homology"/>
<dbReference type="GO" id="GO:0047617">
    <property type="term" value="F:fatty acyl-CoA hydrolase activity"/>
    <property type="evidence" value="ECO:0007669"/>
    <property type="project" value="InterPro"/>
</dbReference>
<dbReference type="EMBL" id="AZYO01000072">
    <property type="protein sequence ID" value="KOS54320.1"/>
    <property type="molecule type" value="Genomic_DNA"/>
</dbReference>
<sequence length="305" mass="31604">MPPVTVTAPETDRLNAFMGIDTVAGKPGTVSFRQPLGTWFLDHRGRTTVGSVGVLTDVVLGAAPHLVWRGQGRDTRSVLTQLSASTANPMPARGDLHGTGRAVHVDDSTALSTAQICDDAGDLVVQLTGRSMVVDRPAVFDSFADASGLARPTPEPWTDPSELADRTGLDTVFGIAAGTVARGPLAGLLDLRVGAVEKGRVAAVVPPAEWMANPMGTVQGGVLVSVAGTVAELAAQTLTAAGQEYRLLNLTLDYLRSPAAPGPDLLVDARVTRAGRRLASIDTHLTAPDGTVLVRAQASVQLLAS</sequence>
<feature type="domain" description="Thioesterase" evidence="3">
    <location>
        <begin position="215"/>
        <end position="292"/>
    </location>
</feature>
<reference evidence="4 5" key="1">
    <citation type="journal article" date="2015" name="Genome Announc.">
        <title>Draft Genome Sequence of Rhodococcus rhodochrous Strain KG-21, a Soil Isolate from Oil Fields of Krishna-Godavari Basin, India.</title>
        <authorList>
            <person name="Dawar C."/>
            <person name="Aggarwal R.K."/>
        </authorList>
    </citation>
    <scope>NUCLEOTIDE SEQUENCE [LARGE SCALE GENOMIC DNA]</scope>
    <source>
        <strain evidence="4 5">KG-21</strain>
    </source>
</reference>
<dbReference type="AlphaFoldDB" id="A0A0N0S0I9"/>
<evidence type="ECO:0000256" key="1">
    <source>
        <dbReference type="ARBA" id="ARBA00008324"/>
    </source>
</evidence>
<dbReference type="Gene3D" id="3.10.129.10">
    <property type="entry name" value="Hotdog Thioesterase"/>
    <property type="match status" value="2"/>
</dbReference>
<evidence type="ECO:0000259" key="3">
    <source>
        <dbReference type="Pfam" id="PF03061"/>
    </source>
</evidence>
<name>A0A0N0S0I9_RHORH</name>
<organism evidence="4 5">
    <name type="scientific">Rhodococcus rhodochrous KG-21</name>
    <dbReference type="NCBI Taxonomy" id="1441923"/>
    <lineage>
        <taxon>Bacteria</taxon>
        <taxon>Bacillati</taxon>
        <taxon>Actinomycetota</taxon>
        <taxon>Actinomycetes</taxon>
        <taxon>Mycobacteriales</taxon>
        <taxon>Nocardiaceae</taxon>
        <taxon>Rhodococcus</taxon>
    </lineage>
</organism>
<dbReference type="SUPFAM" id="SSF54637">
    <property type="entry name" value="Thioesterase/thiol ester dehydrase-isomerase"/>
    <property type="match status" value="2"/>
</dbReference>
<reference evidence="5" key="2">
    <citation type="submission" date="2015-01" db="EMBL/GenBank/DDBJ databases">
        <title>Draft genome sequence of potential hydrocarbon metabolising strain of Rhodococcus rhodochrous.</title>
        <authorList>
            <person name="Aggarwal R.K."/>
            <person name="Dawar C."/>
        </authorList>
    </citation>
    <scope>NUCLEOTIDE SEQUENCE [LARGE SCALE GENOMIC DNA]</scope>
    <source>
        <strain evidence="5">KG-21</strain>
    </source>
</reference>
<protein>
    <recommendedName>
        <fullName evidence="3">Thioesterase domain-containing protein</fullName>
    </recommendedName>
</protein>
<dbReference type="Proteomes" id="UP000037712">
    <property type="component" value="Unassembled WGS sequence"/>
</dbReference>